<comment type="caution">
    <text evidence="2">The sequence shown here is derived from an EMBL/GenBank/DDBJ whole genome shotgun (WGS) entry which is preliminary data.</text>
</comment>
<keyword evidence="3" id="KW-1185">Reference proteome</keyword>
<evidence type="ECO:0000256" key="1">
    <source>
        <dbReference type="SAM" id="SignalP"/>
    </source>
</evidence>
<name>A0ABD0W335_UMBPY</name>
<keyword evidence="1" id="KW-0732">Signal</keyword>
<proteinExistence type="predicted"/>
<protein>
    <recommendedName>
        <fullName evidence="4">Secreted protein</fullName>
    </recommendedName>
</protein>
<dbReference type="AlphaFoldDB" id="A0ABD0W335"/>
<feature type="signal peptide" evidence="1">
    <location>
        <begin position="1"/>
        <end position="19"/>
    </location>
</feature>
<gene>
    <name evidence="2" type="ORF">UPYG_G00306630</name>
</gene>
<reference evidence="2 3" key="1">
    <citation type="submission" date="2024-06" db="EMBL/GenBank/DDBJ databases">
        <authorList>
            <person name="Pan Q."/>
            <person name="Wen M."/>
            <person name="Jouanno E."/>
            <person name="Zahm M."/>
            <person name="Klopp C."/>
            <person name="Cabau C."/>
            <person name="Louis A."/>
            <person name="Berthelot C."/>
            <person name="Parey E."/>
            <person name="Roest Crollius H."/>
            <person name="Montfort J."/>
            <person name="Robinson-Rechavi M."/>
            <person name="Bouchez O."/>
            <person name="Lampietro C."/>
            <person name="Lopez Roques C."/>
            <person name="Donnadieu C."/>
            <person name="Postlethwait J."/>
            <person name="Bobe J."/>
            <person name="Verreycken H."/>
            <person name="Guiguen Y."/>
        </authorList>
    </citation>
    <scope>NUCLEOTIDE SEQUENCE [LARGE SCALE GENOMIC DNA]</scope>
    <source>
        <strain evidence="2">Up_M1</strain>
        <tissue evidence="2">Testis</tissue>
    </source>
</reference>
<dbReference type="Proteomes" id="UP001557470">
    <property type="component" value="Unassembled WGS sequence"/>
</dbReference>
<evidence type="ECO:0000313" key="3">
    <source>
        <dbReference type="Proteomes" id="UP001557470"/>
    </source>
</evidence>
<sequence>MQCCLRPLIFSCLFAVCLCVLSDSFRLALQLHLPWCISVSQGAVSCAQSEWIPEACYLDALLSPWKSVRVPVPVCVRTVFAHHCDSRPPASRQFTGIGKAFRGTGRWYAAAVERAPVGQRDRAR</sequence>
<feature type="chain" id="PRO_5044750834" description="Secreted protein" evidence="1">
    <location>
        <begin position="20"/>
        <end position="124"/>
    </location>
</feature>
<accession>A0ABD0W335</accession>
<evidence type="ECO:0008006" key="4">
    <source>
        <dbReference type="Google" id="ProtNLM"/>
    </source>
</evidence>
<evidence type="ECO:0000313" key="2">
    <source>
        <dbReference type="EMBL" id="KAL0963458.1"/>
    </source>
</evidence>
<dbReference type="EMBL" id="JAGEUA010000010">
    <property type="protein sequence ID" value="KAL0963458.1"/>
    <property type="molecule type" value="Genomic_DNA"/>
</dbReference>
<organism evidence="2 3">
    <name type="scientific">Umbra pygmaea</name>
    <name type="common">Eastern mudminnow</name>
    <dbReference type="NCBI Taxonomy" id="75934"/>
    <lineage>
        <taxon>Eukaryota</taxon>
        <taxon>Metazoa</taxon>
        <taxon>Chordata</taxon>
        <taxon>Craniata</taxon>
        <taxon>Vertebrata</taxon>
        <taxon>Euteleostomi</taxon>
        <taxon>Actinopterygii</taxon>
        <taxon>Neopterygii</taxon>
        <taxon>Teleostei</taxon>
        <taxon>Protacanthopterygii</taxon>
        <taxon>Esociformes</taxon>
        <taxon>Umbridae</taxon>
        <taxon>Umbra</taxon>
    </lineage>
</organism>